<comment type="caution">
    <text evidence="1">The sequence shown here is derived from an EMBL/GenBank/DDBJ whole genome shotgun (WGS) entry which is preliminary data.</text>
</comment>
<dbReference type="Pfam" id="PF26423">
    <property type="entry name" value="LWR_salt"/>
    <property type="match status" value="1"/>
</dbReference>
<dbReference type="EMBL" id="JBHSWW010000243">
    <property type="protein sequence ID" value="MFC6754348.1"/>
    <property type="molecule type" value="Genomic_DNA"/>
</dbReference>
<dbReference type="InterPro" id="IPR049798">
    <property type="entry name" value="LWR_salt"/>
</dbReference>
<dbReference type="Proteomes" id="UP001596442">
    <property type="component" value="Unassembled WGS sequence"/>
</dbReference>
<dbReference type="AlphaFoldDB" id="A0ABD5SFR2"/>
<gene>
    <name evidence="1" type="primary">lwrS</name>
    <name evidence="1" type="ORF">ACFQEU_12885</name>
</gene>
<dbReference type="RefSeq" id="WP_379782771.1">
    <property type="nucleotide sequence ID" value="NZ_JBHSWW010000243.1"/>
</dbReference>
<evidence type="ECO:0000313" key="1">
    <source>
        <dbReference type="EMBL" id="MFC6754348.1"/>
    </source>
</evidence>
<organism evidence="1 2">
    <name type="scientific">Halorubrum tibetense</name>
    <dbReference type="NCBI Taxonomy" id="175631"/>
    <lineage>
        <taxon>Archaea</taxon>
        <taxon>Methanobacteriati</taxon>
        <taxon>Methanobacteriota</taxon>
        <taxon>Stenosarchaea group</taxon>
        <taxon>Halobacteria</taxon>
        <taxon>Halobacteriales</taxon>
        <taxon>Haloferacaceae</taxon>
        <taxon>Halorubrum</taxon>
    </lineage>
</organism>
<dbReference type="NCBIfam" id="NF033910">
    <property type="entry name" value="LWR_salt"/>
    <property type="match status" value="1"/>
</dbReference>
<protein>
    <submittedName>
        <fullName evidence="1">LWR-salt protein</fullName>
    </submittedName>
</protein>
<sequence>MDAAYVFTVTFELGPTSKPDDPAPPRVEPNRFETTVELPAAVPGDPGWKLFRDRLWRGEVGDDPSFRRFLADRLGVDVVAVSFRELRTDEAYLSALRSAVREDLAAFNAADVDEALHKYLGSSIHVRERE</sequence>
<reference evidence="1 2" key="1">
    <citation type="journal article" date="2019" name="Int. J. Syst. Evol. Microbiol.">
        <title>The Global Catalogue of Microorganisms (GCM) 10K type strain sequencing project: providing services to taxonomists for standard genome sequencing and annotation.</title>
        <authorList>
            <consortium name="The Broad Institute Genomics Platform"/>
            <consortium name="The Broad Institute Genome Sequencing Center for Infectious Disease"/>
            <person name="Wu L."/>
            <person name="Ma J."/>
        </authorList>
    </citation>
    <scope>NUCLEOTIDE SEQUENCE [LARGE SCALE GENOMIC DNA]</scope>
    <source>
        <strain evidence="1 2">CGMCC 1.3239</strain>
    </source>
</reference>
<proteinExistence type="predicted"/>
<accession>A0ABD5SFR2</accession>
<keyword evidence="2" id="KW-1185">Reference proteome</keyword>
<name>A0ABD5SFR2_9EURY</name>
<evidence type="ECO:0000313" key="2">
    <source>
        <dbReference type="Proteomes" id="UP001596442"/>
    </source>
</evidence>